<proteinExistence type="inferred from homology"/>
<accession>A0ABQ1YRE0</accession>
<keyword evidence="7" id="KW-1185">Reference proteome</keyword>
<comment type="caution">
    <text evidence="6">The sequence shown here is derived from an EMBL/GenBank/DDBJ whole genome shotgun (WGS) entry which is preliminary data.</text>
</comment>
<evidence type="ECO:0000313" key="6">
    <source>
        <dbReference type="EMBL" id="GGH35901.1"/>
    </source>
</evidence>
<evidence type="ECO:0000256" key="2">
    <source>
        <dbReference type="ARBA" id="ARBA00013855"/>
    </source>
</evidence>
<dbReference type="Gene3D" id="2.40.10.340">
    <property type="entry name" value="Rod shape-determining protein MreC, domain 1"/>
    <property type="match status" value="1"/>
</dbReference>
<organism evidence="6 7">
    <name type="scientific">Paenibacillus segetis</name>
    <dbReference type="NCBI Taxonomy" id="1325360"/>
    <lineage>
        <taxon>Bacteria</taxon>
        <taxon>Bacillati</taxon>
        <taxon>Bacillota</taxon>
        <taxon>Bacilli</taxon>
        <taxon>Bacillales</taxon>
        <taxon>Paenibacillaceae</taxon>
        <taxon>Paenibacillus</taxon>
    </lineage>
</organism>
<dbReference type="Proteomes" id="UP000659344">
    <property type="component" value="Unassembled WGS sequence"/>
</dbReference>
<dbReference type="RefSeq" id="WP_188541893.1">
    <property type="nucleotide sequence ID" value="NZ_BMFT01000004.1"/>
</dbReference>
<dbReference type="Gene3D" id="2.40.10.350">
    <property type="entry name" value="Rod shape-determining protein MreC, domain 2"/>
    <property type="match status" value="1"/>
</dbReference>
<comment type="similarity">
    <text evidence="1">Belongs to the MreC family.</text>
</comment>
<dbReference type="InterPro" id="IPR007221">
    <property type="entry name" value="MreC"/>
</dbReference>
<evidence type="ECO:0000256" key="3">
    <source>
        <dbReference type="ARBA" id="ARBA00022960"/>
    </source>
</evidence>
<feature type="domain" description="Rod shape-determining protein MreC beta-barrel core" evidence="5">
    <location>
        <begin position="116"/>
        <end position="245"/>
    </location>
</feature>
<evidence type="ECO:0000256" key="4">
    <source>
        <dbReference type="ARBA" id="ARBA00032089"/>
    </source>
</evidence>
<sequence>MYRHKRKLKKSKVIVAVAVIVFVTGSVIATSYYKLYVSLLKDEVFNLVSIYIENKQLKESIELNKIQDMKLKMMEFDNKQLVKAAEAKKQLPSSYSYPIARIIDYKTPLENNVQVESIIIDLGRLDGVKEYESVISLDQYLIGVVTEIKDHTSTIRLINSEAFLKNQGISVEVGEHSTTGVLEYDPLENIPFINRISKDSTININDTVKTNGGDESRYPAGFSLGTISSISTNRFGLTLQATVELPPLSNDIYVFIVH</sequence>
<dbReference type="PANTHER" id="PTHR34138">
    <property type="entry name" value="CELL SHAPE-DETERMINING PROTEIN MREC"/>
    <property type="match status" value="1"/>
</dbReference>
<dbReference type="InterPro" id="IPR042175">
    <property type="entry name" value="Cell/Rod_MreC_2"/>
</dbReference>
<dbReference type="Pfam" id="PF04085">
    <property type="entry name" value="MreC"/>
    <property type="match status" value="1"/>
</dbReference>
<evidence type="ECO:0000256" key="1">
    <source>
        <dbReference type="ARBA" id="ARBA00009369"/>
    </source>
</evidence>
<dbReference type="InterPro" id="IPR042177">
    <property type="entry name" value="Cell/Rod_1"/>
</dbReference>
<protein>
    <recommendedName>
        <fullName evidence="2">Cell shape-determining protein MreC</fullName>
    </recommendedName>
    <alternativeName>
        <fullName evidence="4">Cell shape protein MreC</fullName>
    </alternativeName>
</protein>
<evidence type="ECO:0000313" key="7">
    <source>
        <dbReference type="Proteomes" id="UP000659344"/>
    </source>
</evidence>
<dbReference type="EMBL" id="BMFT01000004">
    <property type="protein sequence ID" value="GGH35901.1"/>
    <property type="molecule type" value="Genomic_DNA"/>
</dbReference>
<name>A0ABQ1YRE0_9BACL</name>
<keyword evidence="3" id="KW-0133">Cell shape</keyword>
<dbReference type="PANTHER" id="PTHR34138:SF1">
    <property type="entry name" value="CELL SHAPE-DETERMINING PROTEIN MREC"/>
    <property type="match status" value="1"/>
</dbReference>
<gene>
    <name evidence="6" type="ORF">GCM10008013_42470</name>
</gene>
<dbReference type="InterPro" id="IPR055342">
    <property type="entry name" value="MreC_beta-barrel_core"/>
</dbReference>
<reference evidence="7" key="1">
    <citation type="journal article" date="2019" name="Int. J. Syst. Evol. Microbiol.">
        <title>The Global Catalogue of Microorganisms (GCM) 10K type strain sequencing project: providing services to taxonomists for standard genome sequencing and annotation.</title>
        <authorList>
            <consortium name="The Broad Institute Genomics Platform"/>
            <consortium name="The Broad Institute Genome Sequencing Center for Infectious Disease"/>
            <person name="Wu L."/>
            <person name="Ma J."/>
        </authorList>
    </citation>
    <scope>NUCLEOTIDE SEQUENCE [LARGE SCALE GENOMIC DNA]</scope>
    <source>
        <strain evidence="7">CGMCC 1.12769</strain>
    </source>
</reference>
<evidence type="ECO:0000259" key="5">
    <source>
        <dbReference type="Pfam" id="PF04085"/>
    </source>
</evidence>